<dbReference type="AlphaFoldDB" id="A0A833SES6"/>
<evidence type="ECO:0000313" key="2">
    <source>
        <dbReference type="Proteomes" id="UP000602510"/>
    </source>
</evidence>
<comment type="caution">
    <text evidence="1">The sequence shown here is derived from an EMBL/GenBank/DDBJ whole genome shotgun (WGS) entry which is preliminary data.</text>
</comment>
<evidence type="ECO:0000313" key="1">
    <source>
        <dbReference type="EMBL" id="KAF4040126.1"/>
    </source>
</evidence>
<accession>A0A833SES6</accession>
<name>A0A833SES6_PHYIN</name>
<reference evidence="1" key="1">
    <citation type="submission" date="2020-04" db="EMBL/GenBank/DDBJ databases">
        <title>Hybrid Assembly of Korean Phytophthora infestans isolates.</title>
        <authorList>
            <person name="Prokchorchik M."/>
            <person name="Lee Y."/>
            <person name="Seo J."/>
            <person name="Cho J.-H."/>
            <person name="Park Y.-E."/>
            <person name="Jang D.-C."/>
            <person name="Im J.-S."/>
            <person name="Choi J.-G."/>
            <person name="Park H.-J."/>
            <person name="Lee G.-B."/>
            <person name="Lee Y.-G."/>
            <person name="Hong S.-Y."/>
            <person name="Cho K."/>
            <person name="Sohn K.H."/>
        </authorList>
    </citation>
    <scope>NUCLEOTIDE SEQUENCE</scope>
    <source>
        <strain evidence="1">KR_1_A1</strain>
    </source>
</reference>
<proteinExistence type="predicted"/>
<protein>
    <submittedName>
        <fullName evidence="1">Uncharacterized protein</fullName>
    </submittedName>
</protein>
<organism evidence="1 2">
    <name type="scientific">Phytophthora infestans</name>
    <name type="common">Potato late blight agent</name>
    <name type="synonym">Botrytis infestans</name>
    <dbReference type="NCBI Taxonomy" id="4787"/>
    <lineage>
        <taxon>Eukaryota</taxon>
        <taxon>Sar</taxon>
        <taxon>Stramenopiles</taxon>
        <taxon>Oomycota</taxon>
        <taxon>Peronosporomycetes</taxon>
        <taxon>Peronosporales</taxon>
        <taxon>Peronosporaceae</taxon>
        <taxon>Phytophthora</taxon>
    </lineage>
</organism>
<dbReference type="Proteomes" id="UP000602510">
    <property type="component" value="Unassembled WGS sequence"/>
</dbReference>
<gene>
    <name evidence="1" type="ORF">GN244_ATG07681</name>
</gene>
<sequence>MRTGFLSVAGPRSLLARFFLRSFDAGVVEDELLSLGFTTMTAACGLNAMENTMKETRYMRVTVDLKSGQRLGAVT</sequence>
<keyword evidence="2" id="KW-1185">Reference proteome</keyword>
<dbReference type="EMBL" id="WSZM01000152">
    <property type="protein sequence ID" value="KAF4040126.1"/>
    <property type="molecule type" value="Genomic_DNA"/>
</dbReference>